<evidence type="ECO:0000313" key="1">
    <source>
        <dbReference type="EMBL" id="NLR91411.1"/>
    </source>
</evidence>
<organism evidence="1 2">
    <name type="scientific">Flammeovirga agarivorans</name>
    <dbReference type="NCBI Taxonomy" id="2726742"/>
    <lineage>
        <taxon>Bacteria</taxon>
        <taxon>Pseudomonadati</taxon>
        <taxon>Bacteroidota</taxon>
        <taxon>Cytophagia</taxon>
        <taxon>Cytophagales</taxon>
        <taxon>Flammeovirgaceae</taxon>
        <taxon>Flammeovirga</taxon>
    </lineage>
</organism>
<dbReference type="EMBL" id="JABAIL010000003">
    <property type="protein sequence ID" value="NLR91411.1"/>
    <property type="molecule type" value="Genomic_DNA"/>
</dbReference>
<dbReference type="RefSeq" id="WP_168882134.1">
    <property type="nucleotide sequence ID" value="NZ_JABAIL010000003.1"/>
</dbReference>
<accession>A0A7X8XVL6</accession>
<comment type="caution">
    <text evidence="1">The sequence shown here is derived from an EMBL/GenBank/DDBJ whole genome shotgun (WGS) entry which is preliminary data.</text>
</comment>
<protein>
    <submittedName>
        <fullName evidence="1">Uncharacterized protein</fullName>
    </submittedName>
</protein>
<gene>
    <name evidence="1" type="ORF">HGP29_09355</name>
</gene>
<sequence>MRKVLFILTVQLISTLVFGQDKDSIYSTPLLDNYVNRCFKSLKPIEYLEITNYSKGLDFCNLASCLTFLESYDQDSLLNQAIYERLRQIAQEFYDEGTPILILGYSMNSVELSESLNKKEDYYGITYVSLGNSCISFGSFDKGVEEFNKETILLVNYQVSNYENLEKKKK</sequence>
<keyword evidence="2" id="KW-1185">Reference proteome</keyword>
<name>A0A7X8XVL6_9BACT</name>
<proteinExistence type="predicted"/>
<reference evidence="1 2" key="1">
    <citation type="submission" date="2020-04" db="EMBL/GenBank/DDBJ databases">
        <title>Flammeovirga sp. SR4, a novel species isolated from seawater.</title>
        <authorList>
            <person name="Wang X."/>
        </authorList>
    </citation>
    <scope>NUCLEOTIDE SEQUENCE [LARGE SCALE GENOMIC DNA]</scope>
    <source>
        <strain evidence="1 2">SR4</strain>
    </source>
</reference>
<dbReference type="AlphaFoldDB" id="A0A7X8XVL6"/>
<dbReference type="Proteomes" id="UP000585050">
    <property type="component" value="Unassembled WGS sequence"/>
</dbReference>
<evidence type="ECO:0000313" key="2">
    <source>
        <dbReference type="Proteomes" id="UP000585050"/>
    </source>
</evidence>